<protein>
    <submittedName>
        <fullName evidence="1">Uncharacterized protein</fullName>
    </submittedName>
</protein>
<name>A0A5E4QMA1_9NEOP</name>
<dbReference type="Proteomes" id="UP000324832">
    <property type="component" value="Unassembled WGS sequence"/>
</dbReference>
<reference evidence="1 2" key="1">
    <citation type="submission" date="2017-07" db="EMBL/GenBank/DDBJ databases">
        <authorList>
            <person name="Talla V."/>
            <person name="Backstrom N."/>
        </authorList>
    </citation>
    <scope>NUCLEOTIDE SEQUENCE [LARGE SCALE GENOMIC DNA]</scope>
</reference>
<organism evidence="1 2">
    <name type="scientific">Leptidea sinapis</name>
    <dbReference type="NCBI Taxonomy" id="189913"/>
    <lineage>
        <taxon>Eukaryota</taxon>
        <taxon>Metazoa</taxon>
        <taxon>Ecdysozoa</taxon>
        <taxon>Arthropoda</taxon>
        <taxon>Hexapoda</taxon>
        <taxon>Insecta</taxon>
        <taxon>Pterygota</taxon>
        <taxon>Neoptera</taxon>
        <taxon>Endopterygota</taxon>
        <taxon>Lepidoptera</taxon>
        <taxon>Glossata</taxon>
        <taxon>Ditrysia</taxon>
        <taxon>Papilionoidea</taxon>
        <taxon>Pieridae</taxon>
        <taxon>Dismorphiinae</taxon>
        <taxon>Leptidea</taxon>
    </lineage>
</organism>
<dbReference type="EMBL" id="FZQP02003778">
    <property type="protein sequence ID" value="VVC98788.1"/>
    <property type="molecule type" value="Genomic_DNA"/>
</dbReference>
<evidence type="ECO:0000313" key="1">
    <source>
        <dbReference type="EMBL" id="VVC98788.1"/>
    </source>
</evidence>
<dbReference type="AlphaFoldDB" id="A0A5E4QMA1"/>
<sequence>MIVDYFDNKKGCKETTLLNKMTRKLSLDSSQMQKIHEAIQKSFRMGLKKCGQFKDVKGTQNGSQFSPALTWFYQNTHHILRTNPKRIKL</sequence>
<gene>
    <name evidence="1" type="ORF">LSINAPIS_LOCUS9803</name>
</gene>
<proteinExistence type="predicted"/>
<evidence type="ECO:0000313" key="2">
    <source>
        <dbReference type="Proteomes" id="UP000324832"/>
    </source>
</evidence>
<keyword evidence="2" id="KW-1185">Reference proteome</keyword>
<accession>A0A5E4QMA1</accession>